<sequence length="64" mass="6693">MDLSGVTWRKSSRSGGNNECVELACLATGSAVRDSKAPQAGTLTFDDRKFGSFLAAIKAGRLDG</sequence>
<dbReference type="InterPro" id="IPR007278">
    <property type="entry name" value="DUF397"/>
</dbReference>
<organism evidence="2 3">
    <name type="scientific">Solihabitans fulvus</name>
    <dbReference type="NCBI Taxonomy" id="1892852"/>
    <lineage>
        <taxon>Bacteria</taxon>
        <taxon>Bacillati</taxon>
        <taxon>Actinomycetota</taxon>
        <taxon>Actinomycetes</taxon>
        <taxon>Pseudonocardiales</taxon>
        <taxon>Pseudonocardiaceae</taxon>
        <taxon>Solihabitans</taxon>
    </lineage>
</organism>
<dbReference type="OrthoDB" id="3430276at2"/>
<protein>
    <submittedName>
        <fullName evidence="2">DUF397 domain-containing protein</fullName>
    </submittedName>
</protein>
<evidence type="ECO:0000313" key="2">
    <source>
        <dbReference type="EMBL" id="KAA2267197.1"/>
    </source>
</evidence>
<dbReference type="RefSeq" id="WP_149847506.1">
    <property type="nucleotide sequence ID" value="NZ_VUOB01000001.1"/>
</dbReference>
<dbReference type="EMBL" id="VUOB01000001">
    <property type="protein sequence ID" value="KAA2267197.1"/>
    <property type="molecule type" value="Genomic_DNA"/>
</dbReference>
<evidence type="ECO:0000313" key="3">
    <source>
        <dbReference type="Proteomes" id="UP000323454"/>
    </source>
</evidence>
<name>A0A5B2XU29_9PSEU</name>
<reference evidence="2 3" key="2">
    <citation type="submission" date="2019-09" db="EMBL/GenBank/DDBJ databases">
        <authorList>
            <person name="Jin C."/>
        </authorList>
    </citation>
    <scope>NUCLEOTIDE SEQUENCE [LARGE SCALE GENOMIC DNA]</scope>
    <source>
        <strain evidence="2 3">AN110305</strain>
    </source>
</reference>
<accession>A0A5B2XU29</accession>
<feature type="domain" description="DUF397" evidence="1">
    <location>
        <begin position="7"/>
        <end position="58"/>
    </location>
</feature>
<evidence type="ECO:0000259" key="1">
    <source>
        <dbReference type="Pfam" id="PF04149"/>
    </source>
</evidence>
<reference evidence="2 3" key="1">
    <citation type="submission" date="2019-09" db="EMBL/GenBank/DDBJ databases">
        <title>Goodfellowia gen. nov., a new genus of the Pseudonocardineae related to Actinoalloteichus, containing Goodfellowia coeruleoviolacea gen. nov., comb. nov. gen. nov., comb. nov.</title>
        <authorList>
            <person name="Labeda D."/>
        </authorList>
    </citation>
    <scope>NUCLEOTIDE SEQUENCE [LARGE SCALE GENOMIC DNA]</scope>
    <source>
        <strain evidence="2 3">AN110305</strain>
    </source>
</reference>
<gene>
    <name evidence="2" type="ORF">F0L68_00150</name>
</gene>
<proteinExistence type="predicted"/>
<dbReference type="Proteomes" id="UP000323454">
    <property type="component" value="Unassembled WGS sequence"/>
</dbReference>
<comment type="caution">
    <text evidence="2">The sequence shown here is derived from an EMBL/GenBank/DDBJ whole genome shotgun (WGS) entry which is preliminary data.</text>
</comment>
<dbReference type="AlphaFoldDB" id="A0A5B2XU29"/>
<keyword evidence="3" id="KW-1185">Reference proteome</keyword>
<dbReference type="Pfam" id="PF04149">
    <property type="entry name" value="DUF397"/>
    <property type="match status" value="1"/>
</dbReference>